<comment type="caution">
    <text evidence="4">The sequence shown here is derived from an EMBL/GenBank/DDBJ whole genome shotgun (WGS) entry which is preliminary data.</text>
</comment>
<organism evidence="4 5">
    <name type="scientific">Plakobranchus ocellatus</name>
    <dbReference type="NCBI Taxonomy" id="259542"/>
    <lineage>
        <taxon>Eukaryota</taxon>
        <taxon>Metazoa</taxon>
        <taxon>Spiralia</taxon>
        <taxon>Lophotrochozoa</taxon>
        <taxon>Mollusca</taxon>
        <taxon>Gastropoda</taxon>
        <taxon>Heterobranchia</taxon>
        <taxon>Euthyneura</taxon>
        <taxon>Panpulmonata</taxon>
        <taxon>Sacoglossa</taxon>
        <taxon>Placobranchoidea</taxon>
        <taxon>Plakobranchidae</taxon>
        <taxon>Plakobranchus</taxon>
    </lineage>
</organism>
<gene>
    <name evidence="4" type="ORF">PoB_000259900</name>
</gene>
<dbReference type="PROSITE" id="PS51257">
    <property type="entry name" value="PROKAR_LIPOPROTEIN"/>
    <property type="match status" value="1"/>
</dbReference>
<proteinExistence type="predicted"/>
<dbReference type="EMBL" id="BLXT01000349">
    <property type="protein sequence ID" value="GFN76093.1"/>
    <property type="molecule type" value="Genomic_DNA"/>
</dbReference>
<dbReference type="SUPFAM" id="SSF90188">
    <property type="entry name" value="Somatomedin B domain"/>
    <property type="match status" value="1"/>
</dbReference>
<dbReference type="AlphaFoldDB" id="A0AAV3XZ15"/>
<evidence type="ECO:0000313" key="5">
    <source>
        <dbReference type="Proteomes" id="UP000735302"/>
    </source>
</evidence>
<keyword evidence="2" id="KW-0812">Transmembrane</keyword>
<dbReference type="InterPro" id="IPR001212">
    <property type="entry name" value="Somatomedin_B_dom"/>
</dbReference>
<sequence>MEFYMHRHPLEISLLVLITIASFLVLSCTTLRPVDAPNVPNSTNGTVTVMLATSSSANKTDFKTIKSLPFTKRNRMSYEGSSDNVTRPPSRESKRIKSCLVKIQANESLKQSKLLFRDKDSFLENGQALDLEKSKNEPQETQTNIIVDTVGNNSEFLASALPNITTEEFEEPKDINKFEFNSMSNSNLQEYSLSLTSVDAPNVPNSTNGTVTVMLATSSSANKTDFKTIKSLPFTKRNRMSYEGSSDNVTRPPSRESKRIKSCLVKIQANESLKQSKLLFRDKDSFLENGQALDLEKSKNEPQETQTNIIVDTVGNNSEFLASALPNITTEEFEEPNDINKFKLSSMSNSNLQEYSLSLTSGKSLMLLHFQEKFNDTPKVTGHFKNGTDNDDTGKLTTMRGYSLKNESSENTTDYRGANDIPASLQEYILNKNISEAKTDCGGTEILISIPENPHRLGKSGNKTEYDCTEEMVSTQTESLNVRSTLNDNNVEILRATELHCLNETSFSPNQVTPSTVLTDFGEIDMALTFTCQGRCGIKISFPCSCSATCVVYGTCCDNMALDCPHEWQGGLTRFNRIRSATAICSKYSIYMISSCPSPDKESTEREVIDPTVTTNKAVLGSENENWFTSGVGIPPESKDSIRFGSTSFPNSDRDLQDSILQRLHKALSLAPVSDLSTGFTFTNKAIYDCHNMSEDTALTWSLRLEYDFISPTKLEEFDHHTLFDEYRPDFNTQIFKDHLCLDHIDECNQSAPLEERNQIFIDKCRKSTAIVIFYESELPTVFYKNRFCAFCNEGKQDGYELFLHNRTPFKRLELMLLMSLSESKTFRVKLRKPGYTPTHLKLPWSHAECSVPSQVSISSTELSVGQEDPESQARSVCTVSCEHPSFTVRSDGHCKAQHEALVAIADDGLSPLCPAAMTSMAKFFVCGLQSEIEHLRNADLSSPSVTAMFDSTTNRSLYVVKLYLALPEASTLFFSNAVNDVFINLQYVALLAKSFKEYRMYGNLCSETTTEVQNTGVRVIRISSFLDLMAAVGIEVSLSQGMEELRGPILDNQTTTTVCLSVVSTGRAVPPDHLRCIDDPVYERDAAWLCKYRSSPCFSQLSLPQPVGYNGATFAIVGSLEILTILLNILIALKTTDINIDLIIESFH</sequence>
<evidence type="ECO:0000313" key="4">
    <source>
        <dbReference type="EMBL" id="GFN76093.1"/>
    </source>
</evidence>
<dbReference type="Proteomes" id="UP000735302">
    <property type="component" value="Unassembled WGS sequence"/>
</dbReference>
<keyword evidence="1" id="KW-1015">Disulfide bond</keyword>
<evidence type="ECO:0000256" key="1">
    <source>
        <dbReference type="ARBA" id="ARBA00023157"/>
    </source>
</evidence>
<feature type="transmembrane region" description="Helical" evidence="2">
    <location>
        <begin position="1108"/>
        <end position="1134"/>
    </location>
</feature>
<evidence type="ECO:0000259" key="3">
    <source>
        <dbReference type="PROSITE" id="PS50958"/>
    </source>
</evidence>
<dbReference type="PROSITE" id="PS50958">
    <property type="entry name" value="SMB_2"/>
    <property type="match status" value="1"/>
</dbReference>
<name>A0AAV3XZ15_9GAST</name>
<evidence type="ECO:0000256" key="2">
    <source>
        <dbReference type="SAM" id="Phobius"/>
    </source>
</evidence>
<accession>A0AAV3XZ15</accession>
<reference evidence="4 5" key="1">
    <citation type="journal article" date="2021" name="Elife">
        <title>Chloroplast acquisition without the gene transfer in kleptoplastic sea slugs, Plakobranchus ocellatus.</title>
        <authorList>
            <person name="Maeda T."/>
            <person name="Takahashi S."/>
            <person name="Yoshida T."/>
            <person name="Shimamura S."/>
            <person name="Takaki Y."/>
            <person name="Nagai Y."/>
            <person name="Toyoda A."/>
            <person name="Suzuki Y."/>
            <person name="Arimoto A."/>
            <person name="Ishii H."/>
            <person name="Satoh N."/>
            <person name="Nishiyama T."/>
            <person name="Hasebe M."/>
            <person name="Maruyama T."/>
            <person name="Minagawa J."/>
            <person name="Obokata J."/>
            <person name="Shigenobu S."/>
        </authorList>
    </citation>
    <scope>NUCLEOTIDE SEQUENCE [LARGE SCALE GENOMIC DNA]</scope>
</reference>
<feature type="domain" description="SMB" evidence="3">
    <location>
        <begin position="528"/>
        <end position="569"/>
    </location>
</feature>
<keyword evidence="2" id="KW-1133">Transmembrane helix</keyword>
<dbReference type="InterPro" id="IPR036024">
    <property type="entry name" value="Somatomedin_B-like_dom_sf"/>
</dbReference>
<keyword evidence="2" id="KW-0472">Membrane</keyword>
<keyword evidence="5" id="KW-1185">Reference proteome</keyword>
<protein>
    <recommendedName>
        <fullName evidence="3">SMB domain-containing protein</fullName>
    </recommendedName>
</protein>